<comment type="caution">
    <text evidence="3">The sequence shown here is derived from an EMBL/GenBank/DDBJ whole genome shotgun (WGS) entry which is preliminary data.</text>
</comment>
<dbReference type="Pfam" id="PF00378">
    <property type="entry name" value="ECH_1"/>
    <property type="match status" value="1"/>
</dbReference>
<dbReference type="OrthoDB" id="9807606at2"/>
<accession>A0A369WCA2</accession>
<keyword evidence="2" id="KW-0456">Lyase</keyword>
<proteinExistence type="inferred from homology"/>
<dbReference type="InterPro" id="IPR001753">
    <property type="entry name" value="Enoyl-CoA_hydra/iso"/>
</dbReference>
<dbReference type="GO" id="GO:0016829">
    <property type="term" value="F:lyase activity"/>
    <property type="evidence" value="ECO:0007669"/>
    <property type="project" value="UniProtKB-KW"/>
</dbReference>
<dbReference type="Gene3D" id="3.90.226.10">
    <property type="entry name" value="2-enoyl-CoA Hydratase, Chain A, domain 1"/>
    <property type="match status" value="1"/>
</dbReference>
<dbReference type="CDD" id="cd06558">
    <property type="entry name" value="crotonase-like"/>
    <property type="match status" value="1"/>
</dbReference>
<sequence length="266" mass="28642">MTAPRLTDCLLQIDGRVALLTLNRDDVRNALTGTRIVNDILLLVEWLNQQSEVQCLVLTGGGRAFCSGGNVKDMAERSNDFAGSPDELAQRYQQGIQRLPLALSELEIPVIAAVNGAAIGAGFDLVNMCDLALAGEKAKFGETFVNLGIIPGDGGAWFLPRKIGPQRAAELALTGRIVEGAEAVSLGLVLELLPQSQLLPRAMQLAQQIASKPSYALRQTKRLLKLSETTALDQFLAICAEVQGQCHHDPEHLQAVNRLLKQMGQG</sequence>
<reference evidence="3 4" key="1">
    <citation type="submission" date="2018-07" db="EMBL/GenBank/DDBJ databases">
        <title>Motiliproteus coralliicola sp. nov., a bacterium isolated from Coral.</title>
        <authorList>
            <person name="Wang G."/>
        </authorList>
    </citation>
    <scope>NUCLEOTIDE SEQUENCE [LARGE SCALE GENOMIC DNA]</scope>
    <source>
        <strain evidence="3 4">C34</strain>
    </source>
</reference>
<dbReference type="PANTHER" id="PTHR11941">
    <property type="entry name" value="ENOYL-COA HYDRATASE-RELATED"/>
    <property type="match status" value="1"/>
</dbReference>
<dbReference type="SUPFAM" id="SSF52096">
    <property type="entry name" value="ClpP/crotonase"/>
    <property type="match status" value="1"/>
</dbReference>
<dbReference type="PANTHER" id="PTHR11941:SF54">
    <property type="entry name" value="ENOYL-COA HYDRATASE, MITOCHONDRIAL"/>
    <property type="match status" value="1"/>
</dbReference>
<name>A0A369WCA2_9GAMM</name>
<evidence type="ECO:0000313" key="4">
    <source>
        <dbReference type="Proteomes" id="UP000253769"/>
    </source>
</evidence>
<dbReference type="Proteomes" id="UP000253769">
    <property type="component" value="Unassembled WGS sequence"/>
</dbReference>
<dbReference type="RefSeq" id="WP_114695993.1">
    <property type="nucleotide sequence ID" value="NZ_QQOH01000003.1"/>
</dbReference>
<dbReference type="AlphaFoldDB" id="A0A369WCA2"/>
<organism evidence="3 4">
    <name type="scientific">Motiliproteus coralliicola</name>
    <dbReference type="NCBI Taxonomy" id="2283196"/>
    <lineage>
        <taxon>Bacteria</taxon>
        <taxon>Pseudomonadati</taxon>
        <taxon>Pseudomonadota</taxon>
        <taxon>Gammaproteobacteria</taxon>
        <taxon>Oceanospirillales</taxon>
        <taxon>Oceanospirillaceae</taxon>
        <taxon>Motiliproteus</taxon>
    </lineage>
</organism>
<keyword evidence="4" id="KW-1185">Reference proteome</keyword>
<dbReference type="InterPro" id="IPR029045">
    <property type="entry name" value="ClpP/crotonase-like_dom_sf"/>
</dbReference>
<dbReference type="InterPro" id="IPR014748">
    <property type="entry name" value="Enoyl-CoA_hydra_C"/>
</dbReference>
<comment type="similarity">
    <text evidence="1">Belongs to the enoyl-CoA hydratase/isomerase family.</text>
</comment>
<evidence type="ECO:0000256" key="1">
    <source>
        <dbReference type="ARBA" id="ARBA00005254"/>
    </source>
</evidence>
<protein>
    <submittedName>
        <fullName evidence="3">Enoyl-CoA hydratase</fullName>
    </submittedName>
</protein>
<evidence type="ECO:0000256" key="2">
    <source>
        <dbReference type="ARBA" id="ARBA00023239"/>
    </source>
</evidence>
<gene>
    <name evidence="3" type="ORF">DV711_12255</name>
</gene>
<dbReference type="GO" id="GO:0006635">
    <property type="term" value="P:fatty acid beta-oxidation"/>
    <property type="evidence" value="ECO:0007669"/>
    <property type="project" value="TreeGrafter"/>
</dbReference>
<evidence type="ECO:0000313" key="3">
    <source>
        <dbReference type="EMBL" id="RDE19648.1"/>
    </source>
</evidence>
<dbReference type="EMBL" id="QQOH01000003">
    <property type="protein sequence ID" value="RDE19648.1"/>
    <property type="molecule type" value="Genomic_DNA"/>
</dbReference>
<dbReference type="Gene3D" id="1.10.12.10">
    <property type="entry name" value="Lyase 2-enoyl-coa Hydratase, Chain A, domain 2"/>
    <property type="match status" value="1"/>
</dbReference>